<reference evidence="1 2" key="1">
    <citation type="submission" date="2024-04" db="EMBL/GenBank/DDBJ databases">
        <title>Defined microbial consortia suppress multidrug-resistant proinflammatory Enterobacteriaceae via ecological control.</title>
        <authorList>
            <person name="Furuichi M."/>
            <person name="Kawaguchi T."/>
            <person name="Pust M."/>
            <person name="Yasuma K."/>
            <person name="Plichta D."/>
            <person name="Hasegawa N."/>
            <person name="Ohya T."/>
            <person name="Bhattarai S."/>
            <person name="Sasajima S."/>
            <person name="Aoto Y."/>
            <person name="Tuganbaev T."/>
            <person name="Yaginuma M."/>
            <person name="Ueda M."/>
            <person name="Okahashi N."/>
            <person name="Amafuji K."/>
            <person name="Kiridooshi Y."/>
            <person name="Sugita K."/>
            <person name="Strazar M."/>
            <person name="Skelly A."/>
            <person name="Suda W."/>
            <person name="Hattori M."/>
            <person name="Nakamoto N."/>
            <person name="Caballero S."/>
            <person name="Norman J."/>
            <person name="Olle B."/>
            <person name="Tanoue T."/>
            <person name="Arita M."/>
            <person name="Bucci V."/>
            <person name="Atarashi K."/>
            <person name="Xavier R."/>
            <person name="Honda K."/>
        </authorList>
    </citation>
    <scope>NUCLEOTIDE SEQUENCE [LARGE SCALE GENOMIC DNA]</scope>
    <source>
        <strain evidence="2">f13</strain>
    </source>
</reference>
<name>A0ABQ0AZF7_9FIRM</name>
<dbReference type="Proteomes" id="UP001600894">
    <property type="component" value="Unassembled WGS sequence"/>
</dbReference>
<gene>
    <name evidence="1" type="ORF">F130042H8_24840</name>
</gene>
<proteinExistence type="predicted"/>
<evidence type="ECO:0000313" key="2">
    <source>
        <dbReference type="Proteomes" id="UP001600894"/>
    </source>
</evidence>
<keyword evidence="2" id="KW-1185">Reference proteome</keyword>
<comment type="caution">
    <text evidence="1">The sequence shown here is derived from an EMBL/GenBank/DDBJ whole genome shotgun (WGS) entry which is preliminary data.</text>
</comment>
<accession>A0ABQ0AZF7</accession>
<dbReference type="RefSeq" id="WP_390470203.1">
    <property type="nucleotide sequence ID" value="NZ_BAABXL010000001.1"/>
</dbReference>
<protein>
    <submittedName>
        <fullName evidence="1">Uncharacterized protein</fullName>
    </submittedName>
</protein>
<evidence type="ECO:0000313" key="1">
    <source>
        <dbReference type="EMBL" id="GAA6269424.1"/>
    </source>
</evidence>
<organism evidence="1 2">
    <name type="scientific">Enterocloster alcoholdehydrogenati</name>
    <dbReference type="NCBI Taxonomy" id="2547410"/>
    <lineage>
        <taxon>Bacteria</taxon>
        <taxon>Bacillati</taxon>
        <taxon>Bacillota</taxon>
        <taxon>Clostridia</taxon>
        <taxon>Lachnospirales</taxon>
        <taxon>Lachnospiraceae</taxon>
        <taxon>Enterocloster</taxon>
    </lineage>
</organism>
<dbReference type="EMBL" id="BAABXL010000001">
    <property type="protein sequence ID" value="GAA6269424.1"/>
    <property type="molecule type" value="Genomic_DNA"/>
</dbReference>
<sequence>MKFDVHELQSKLDYYFTGKISKIELGQWANKAYYDVLKGGYIEIEKVTIYPLLKILSTFHVEADERNDVYPCTEEKVRKIKEIVDGKIDIDFDIEMSFPVQVYNMFKERPYYDKERREIFVKLRNIIACILEQGGMIDEEMVKQLEIIRYLNYQNQTVQGILEKHIFSIIRILLENSIINGKNKENYKLYAKKADKNTITKKLLDYLDGYIGNNNFHLLVSLKKGVPDIFIIV</sequence>